<evidence type="ECO:0000313" key="3">
    <source>
        <dbReference type="Proteomes" id="UP000224634"/>
    </source>
</evidence>
<sequence length="89" mass="9977">MLDRSERRGHSASAKAQDPFVRPLGARWEGGHSIVPPHRQIRLDSTARSGVGRWAQRLRIDTYVRLALPICCLLRHIREVAAREGGGKV</sequence>
<accession>A0A2B7Z2Q4</accession>
<proteinExistence type="predicted"/>
<comment type="caution">
    <text evidence="2">The sequence shown here is derived from an EMBL/GenBank/DDBJ whole genome shotgun (WGS) entry which is preliminary data.</text>
</comment>
<reference evidence="2 3" key="1">
    <citation type="submission" date="2017-10" db="EMBL/GenBank/DDBJ databases">
        <title>Comparative genomics in systemic dimorphic fungi from Ajellomycetaceae.</title>
        <authorList>
            <person name="Munoz J.F."/>
            <person name="Mcewen J.G."/>
            <person name="Clay O.K."/>
            <person name="Cuomo C.A."/>
        </authorList>
    </citation>
    <scope>NUCLEOTIDE SEQUENCE [LARGE SCALE GENOMIC DNA]</scope>
    <source>
        <strain evidence="2 3">UAMH7299</strain>
    </source>
</reference>
<name>A0A2B7Z2Q4_POLH7</name>
<dbReference type="Proteomes" id="UP000224634">
    <property type="component" value="Unassembled WGS sequence"/>
</dbReference>
<evidence type="ECO:0000313" key="2">
    <source>
        <dbReference type="EMBL" id="PGH27895.1"/>
    </source>
</evidence>
<gene>
    <name evidence="2" type="ORF">AJ80_00445</name>
</gene>
<dbReference type="EMBL" id="PDNA01000003">
    <property type="protein sequence ID" value="PGH27895.1"/>
    <property type="molecule type" value="Genomic_DNA"/>
</dbReference>
<organism evidence="2 3">
    <name type="scientific">Polytolypa hystricis (strain UAMH7299)</name>
    <dbReference type="NCBI Taxonomy" id="1447883"/>
    <lineage>
        <taxon>Eukaryota</taxon>
        <taxon>Fungi</taxon>
        <taxon>Dikarya</taxon>
        <taxon>Ascomycota</taxon>
        <taxon>Pezizomycotina</taxon>
        <taxon>Eurotiomycetes</taxon>
        <taxon>Eurotiomycetidae</taxon>
        <taxon>Onygenales</taxon>
        <taxon>Onygenales incertae sedis</taxon>
        <taxon>Polytolypa</taxon>
    </lineage>
</organism>
<dbReference type="AlphaFoldDB" id="A0A2B7Z2Q4"/>
<feature type="region of interest" description="Disordered" evidence="1">
    <location>
        <begin position="1"/>
        <end position="22"/>
    </location>
</feature>
<protein>
    <submittedName>
        <fullName evidence="2">Uncharacterized protein</fullName>
    </submittedName>
</protein>
<keyword evidence="3" id="KW-1185">Reference proteome</keyword>
<evidence type="ECO:0000256" key="1">
    <source>
        <dbReference type="SAM" id="MobiDB-lite"/>
    </source>
</evidence>